<accession>A0ABW9RMQ3</accession>
<organism evidence="2 3">
    <name type="scientific">Fulvivirga kasyanovii</name>
    <dbReference type="NCBI Taxonomy" id="396812"/>
    <lineage>
        <taxon>Bacteria</taxon>
        <taxon>Pseudomonadati</taxon>
        <taxon>Bacteroidota</taxon>
        <taxon>Cytophagia</taxon>
        <taxon>Cytophagales</taxon>
        <taxon>Fulvivirgaceae</taxon>
        <taxon>Fulvivirga</taxon>
    </lineage>
</organism>
<dbReference type="InterPro" id="IPR000595">
    <property type="entry name" value="cNMP-bd_dom"/>
</dbReference>
<reference evidence="2 3" key="1">
    <citation type="submission" date="2019-02" db="EMBL/GenBank/DDBJ databases">
        <authorList>
            <person name="Goldberg S.R."/>
            <person name="Haltli B.A."/>
            <person name="Correa H."/>
            <person name="Russell K.G."/>
        </authorList>
    </citation>
    <scope>NUCLEOTIDE SEQUENCE [LARGE SCALE GENOMIC DNA]</scope>
    <source>
        <strain evidence="2 3">JCM 16186</strain>
    </source>
</reference>
<sequence>MHDPLINSFLNYWPLEEQAVQALKSKAIGHALKKKAFILKEGQECNHFTFVVKGCLKLYHIDEQGSQHNLQFATENNWLADYGSFYAEEPSELNIQALEPTEILQIGKNDLFDLYDKFPVFDRNFRIIIENAFIEQQKRLLQTISSTAEERYLYFLKKYPDLYNRISNVQIASYIGVTPEFLSTIRKKITGNKI</sequence>
<dbReference type="SUPFAM" id="SSF51206">
    <property type="entry name" value="cAMP-binding domain-like"/>
    <property type="match status" value="1"/>
</dbReference>
<evidence type="ECO:0000313" key="3">
    <source>
        <dbReference type="Proteomes" id="UP000798808"/>
    </source>
</evidence>
<dbReference type="EMBL" id="SMLW01000496">
    <property type="protein sequence ID" value="MTI25225.1"/>
    <property type="molecule type" value="Genomic_DNA"/>
</dbReference>
<keyword evidence="3" id="KW-1185">Reference proteome</keyword>
<evidence type="ECO:0000313" key="2">
    <source>
        <dbReference type="EMBL" id="MTI25225.1"/>
    </source>
</evidence>
<dbReference type="InterPro" id="IPR014710">
    <property type="entry name" value="RmlC-like_jellyroll"/>
</dbReference>
<dbReference type="CDD" id="cd00038">
    <property type="entry name" value="CAP_ED"/>
    <property type="match status" value="1"/>
</dbReference>
<comment type="caution">
    <text evidence="2">The sequence shown here is derived from an EMBL/GenBank/DDBJ whole genome shotgun (WGS) entry which is preliminary data.</text>
</comment>
<evidence type="ECO:0000259" key="1">
    <source>
        <dbReference type="PROSITE" id="PS50042"/>
    </source>
</evidence>
<dbReference type="Pfam" id="PF00027">
    <property type="entry name" value="cNMP_binding"/>
    <property type="match status" value="1"/>
</dbReference>
<gene>
    <name evidence="2" type="ORF">E1163_09755</name>
</gene>
<dbReference type="RefSeq" id="WP_155171259.1">
    <property type="nucleotide sequence ID" value="NZ_BAAAFL010000068.1"/>
</dbReference>
<protein>
    <submittedName>
        <fullName evidence="2">Crp/Fnr family transcriptional regulator</fullName>
    </submittedName>
</protein>
<dbReference type="Gene3D" id="2.60.120.10">
    <property type="entry name" value="Jelly Rolls"/>
    <property type="match status" value="1"/>
</dbReference>
<dbReference type="PROSITE" id="PS50042">
    <property type="entry name" value="CNMP_BINDING_3"/>
    <property type="match status" value="1"/>
</dbReference>
<feature type="domain" description="Cyclic nucleotide-binding" evidence="1">
    <location>
        <begin position="18"/>
        <end position="114"/>
    </location>
</feature>
<name>A0ABW9RMQ3_9BACT</name>
<dbReference type="InterPro" id="IPR018490">
    <property type="entry name" value="cNMP-bd_dom_sf"/>
</dbReference>
<dbReference type="Proteomes" id="UP000798808">
    <property type="component" value="Unassembled WGS sequence"/>
</dbReference>
<proteinExistence type="predicted"/>